<proteinExistence type="predicted"/>
<dbReference type="GO" id="GO:0030975">
    <property type="term" value="F:thiamine binding"/>
    <property type="evidence" value="ECO:0007669"/>
    <property type="project" value="InterPro"/>
</dbReference>
<sequence length="239" mass="25958">MNNKIIHKFEPVTLIGGGAIGPDDLRVALDIAPTCVAADSGADAALQARVELTAVFGDMDSISEAARAQIPEERVHLIPDQISTDFDKALRNIDAPLVVAVGFMGRRVDHQLAALHTLVMRPDRPCVILSDEDVIFLCPQDFDLPTPVGTRVSLFPMGDVQGRSEGLQWPIDGLAFSPSGTSGTSNRTTGDLKLVVEAPLLLCFLPRRFIRPVAQRLAAQPRHARWPARAERCKDLQPS</sequence>
<dbReference type="NCBIfam" id="TIGR01378">
    <property type="entry name" value="thi_PPkinase"/>
    <property type="match status" value="1"/>
</dbReference>
<dbReference type="GO" id="GO:0006772">
    <property type="term" value="P:thiamine metabolic process"/>
    <property type="evidence" value="ECO:0007669"/>
    <property type="project" value="UniProtKB-UniRule"/>
</dbReference>
<dbReference type="PANTHER" id="PTHR41299:SF1">
    <property type="entry name" value="THIAMINE PYROPHOSPHOKINASE"/>
    <property type="match status" value="1"/>
</dbReference>
<evidence type="ECO:0000259" key="2">
    <source>
        <dbReference type="Pfam" id="PF04263"/>
    </source>
</evidence>
<comment type="caution">
    <text evidence="3">The sequence shown here is derived from an EMBL/GenBank/DDBJ whole genome shotgun (WGS) entry which is preliminary data.</text>
</comment>
<dbReference type="GO" id="GO:0004788">
    <property type="term" value="F:thiamine diphosphokinase activity"/>
    <property type="evidence" value="ECO:0007669"/>
    <property type="project" value="UniProtKB-UniRule"/>
</dbReference>
<reference evidence="3" key="1">
    <citation type="submission" date="2021-07" db="EMBL/GenBank/DDBJ databases">
        <title>Roseobacter insulae sp. nov., isolated from a tidal flat.</title>
        <authorList>
            <person name="Park S."/>
            <person name="Yoon J.-H."/>
        </authorList>
    </citation>
    <scope>NUCLEOTIDE SEQUENCE</scope>
    <source>
        <strain evidence="3">YSTF-M11</strain>
    </source>
</reference>
<keyword evidence="4" id="KW-1185">Reference proteome</keyword>
<dbReference type="EMBL" id="JAHXDN010000007">
    <property type="protein sequence ID" value="MBW4710247.1"/>
    <property type="molecule type" value="Genomic_DNA"/>
</dbReference>
<dbReference type="RefSeq" id="WP_219506573.1">
    <property type="nucleotide sequence ID" value="NZ_JAHXDN010000007.1"/>
</dbReference>
<name>A0A9X1K503_9RHOB</name>
<protein>
    <recommendedName>
        <fullName evidence="1">Thiamine diphosphokinase</fullName>
        <ecNumber evidence="1">2.7.6.2</ecNumber>
    </recommendedName>
</protein>
<dbReference type="Pfam" id="PF04263">
    <property type="entry name" value="TPK_catalytic"/>
    <property type="match status" value="1"/>
</dbReference>
<dbReference type="CDD" id="cd07995">
    <property type="entry name" value="TPK"/>
    <property type="match status" value="1"/>
</dbReference>
<organism evidence="3 4">
    <name type="scientific">Roseobacter insulae</name>
    <dbReference type="NCBI Taxonomy" id="2859783"/>
    <lineage>
        <taxon>Bacteria</taxon>
        <taxon>Pseudomonadati</taxon>
        <taxon>Pseudomonadota</taxon>
        <taxon>Alphaproteobacteria</taxon>
        <taxon>Rhodobacterales</taxon>
        <taxon>Roseobacteraceae</taxon>
        <taxon>Roseobacter</taxon>
    </lineage>
</organism>
<dbReference type="EC" id="2.7.6.2" evidence="1"/>
<gene>
    <name evidence="3" type="ORF">KX928_20865</name>
</gene>
<evidence type="ECO:0000313" key="3">
    <source>
        <dbReference type="EMBL" id="MBW4710247.1"/>
    </source>
</evidence>
<feature type="domain" description="Thiamin pyrophosphokinase catalytic" evidence="2">
    <location>
        <begin position="31"/>
        <end position="120"/>
    </location>
</feature>
<dbReference type="InterPro" id="IPR007371">
    <property type="entry name" value="TPK_catalytic"/>
</dbReference>
<dbReference type="AlphaFoldDB" id="A0A9X1K503"/>
<keyword evidence="3" id="KW-0808">Transferase</keyword>
<accession>A0A9X1K503</accession>
<dbReference type="GO" id="GO:0009229">
    <property type="term" value="P:thiamine diphosphate biosynthetic process"/>
    <property type="evidence" value="ECO:0007669"/>
    <property type="project" value="InterPro"/>
</dbReference>
<dbReference type="Proteomes" id="UP001138661">
    <property type="component" value="Unassembled WGS sequence"/>
</dbReference>
<evidence type="ECO:0000313" key="4">
    <source>
        <dbReference type="Proteomes" id="UP001138661"/>
    </source>
</evidence>
<dbReference type="GO" id="GO:0005524">
    <property type="term" value="F:ATP binding"/>
    <property type="evidence" value="ECO:0007669"/>
    <property type="project" value="InterPro"/>
</dbReference>
<dbReference type="PANTHER" id="PTHR41299">
    <property type="entry name" value="THIAMINE PYROPHOSPHOKINASE"/>
    <property type="match status" value="1"/>
</dbReference>
<dbReference type="InterPro" id="IPR053149">
    <property type="entry name" value="TPK"/>
</dbReference>
<evidence type="ECO:0000256" key="1">
    <source>
        <dbReference type="NCBIfam" id="TIGR01378"/>
    </source>
</evidence>
<dbReference type="InterPro" id="IPR006282">
    <property type="entry name" value="Thi_PPkinase"/>
</dbReference>